<evidence type="ECO:0000313" key="2">
    <source>
        <dbReference type="Proteomes" id="UP000520011"/>
    </source>
</evidence>
<sequence>MERDLHSGYNDLKQLEMFVETAKKIVGSATMSLDLDMLEGAKQAVANAYEQLARVRSQKTGVDDSFISKCERELQRAEHQLNEAIH</sequence>
<dbReference type="EMBL" id="JACHEP010000002">
    <property type="protein sequence ID" value="MBB5323544.1"/>
    <property type="molecule type" value="Genomic_DNA"/>
</dbReference>
<evidence type="ECO:0008006" key="3">
    <source>
        <dbReference type="Google" id="ProtNLM"/>
    </source>
</evidence>
<keyword evidence="2" id="KW-1185">Reference proteome</keyword>
<dbReference type="Proteomes" id="UP000520011">
    <property type="component" value="Unassembled WGS sequence"/>
</dbReference>
<comment type="caution">
    <text evidence="1">The sequence shown here is derived from an EMBL/GenBank/DDBJ whole genome shotgun (WGS) entry which is preliminary data.</text>
</comment>
<dbReference type="InterPro" id="IPR020314">
    <property type="entry name" value="Uncharacterised_YpzA"/>
</dbReference>
<gene>
    <name evidence="1" type="ORF">HNQ34_000636</name>
</gene>
<dbReference type="RefSeq" id="WP_183251406.1">
    <property type="nucleotide sequence ID" value="NZ_JACHEP010000002.1"/>
</dbReference>
<proteinExistence type="predicted"/>
<name>A0A7W8IPW5_9BACL</name>
<accession>A0A7W8IPW5</accession>
<organism evidence="1 2">
    <name type="scientific">Anoxybacteroides tepidamans</name>
    <dbReference type="NCBI Taxonomy" id="265948"/>
    <lineage>
        <taxon>Bacteria</taxon>
        <taxon>Bacillati</taxon>
        <taxon>Bacillota</taxon>
        <taxon>Bacilli</taxon>
        <taxon>Bacillales</taxon>
        <taxon>Anoxybacillaceae</taxon>
        <taxon>Anoxybacteroides</taxon>
    </lineage>
</organism>
<dbReference type="Pfam" id="PF10819">
    <property type="entry name" value="DUF2564"/>
    <property type="match status" value="1"/>
</dbReference>
<reference evidence="1 2" key="1">
    <citation type="submission" date="2020-08" db="EMBL/GenBank/DDBJ databases">
        <title>Genomic Encyclopedia of Type Strains, Phase IV (KMG-IV): sequencing the most valuable type-strain genomes for metagenomic binning, comparative biology and taxonomic classification.</title>
        <authorList>
            <person name="Goeker M."/>
        </authorList>
    </citation>
    <scope>NUCLEOTIDE SEQUENCE [LARGE SCALE GENOMIC DNA]</scope>
    <source>
        <strain evidence="1 2">DSM 16325</strain>
    </source>
</reference>
<dbReference type="AlphaFoldDB" id="A0A7W8IPW5"/>
<evidence type="ECO:0000313" key="1">
    <source>
        <dbReference type="EMBL" id="MBB5323544.1"/>
    </source>
</evidence>
<protein>
    <recommendedName>
        <fullName evidence="3">DUF2564 family protein</fullName>
    </recommendedName>
</protein>